<keyword evidence="1" id="KW-0833">Ubl conjugation pathway</keyword>
<dbReference type="GO" id="GO:0000423">
    <property type="term" value="P:mitophagy"/>
    <property type="evidence" value="ECO:0007669"/>
    <property type="project" value="EnsemblFungi"/>
</dbReference>
<sequence>MNFRQHLLQLIPTLENRGISCELVELFEPILRLQWQIKPYNDEKNSLVEEESEMIYVSPDLSVEAWIRFSPSYQVPQFFFQLYFDGCVPFTKLEDIEALILPENRGLASEALAIGDCPASNGISWYVHPCCTQKFFYTAEISKQDASYLPIWILYIHQLLSPITMPMIEALDGNPS</sequence>
<dbReference type="Gene3D" id="3.30.1460.50">
    <property type="match status" value="1"/>
</dbReference>
<organism evidence="4 5">
    <name type="scientific">Schizosaccharomyces octosporus (strain yFS286)</name>
    <name type="common">Fission yeast</name>
    <name type="synonym">Octosporomyces octosporus</name>
    <dbReference type="NCBI Taxonomy" id="483514"/>
    <lineage>
        <taxon>Eukaryota</taxon>
        <taxon>Fungi</taxon>
        <taxon>Dikarya</taxon>
        <taxon>Ascomycota</taxon>
        <taxon>Taphrinomycotina</taxon>
        <taxon>Schizosaccharomycetes</taxon>
        <taxon>Schizosaccharomycetales</taxon>
        <taxon>Schizosaccharomycetaceae</taxon>
        <taxon>Schizosaccharomyces</taxon>
    </lineage>
</organism>
<dbReference type="Pfam" id="PF03987">
    <property type="entry name" value="Autophagy_act_C"/>
    <property type="match status" value="1"/>
</dbReference>
<dbReference type="HOGENOM" id="CLU_1469036_0_0_1"/>
<dbReference type="RefSeq" id="XP_013016415.1">
    <property type="nucleotide sequence ID" value="XM_013160961.1"/>
</dbReference>
<name>S9RLZ8_SCHOY</name>
<dbReference type="OrthoDB" id="4089664at2759"/>
<evidence type="ECO:0000256" key="3">
    <source>
        <dbReference type="ARBA" id="ARBA00023006"/>
    </source>
</evidence>
<dbReference type="OMA" id="AWIRFSP"/>
<dbReference type="eggNOG" id="ENOG502SBNV">
    <property type="taxonomic scope" value="Eukaryota"/>
</dbReference>
<keyword evidence="2" id="KW-0653">Protein transport</keyword>
<protein>
    <submittedName>
        <fullName evidence="4">Autophagy C terminal domain family protein</fullName>
    </submittedName>
</protein>
<dbReference type="Proteomes" id="UP000016088">
    <property type="component" value="Unassembled WGS sequence"/>
</dbReference>
<proteinExistence type="predicted"/>
<gene>
    <name evidence="4" type="ORF">SOCG_02468</name>
</gene>
<keyword evidence="3" id="KW-0072">Autophagy</keyword>
<dbReference type="GO" id="GO:0019787">
    <property type="term" value="F:ubiquitin-like protein transferase activity"/>
    <property type="evidence" value="ECO:0007669"/>
    <property type="project" value="InterPro"/>
</dbReference>
<dbReference type="GO" id="GO:0015031">
    <property type="term" value="P:protein transport"/>
    <property type="evidence" value="ECO:0007669"/>
    <property type="project" value="UniProtKB-KW"/>
</dbReference>
<evidence type="ECO:0000256" key="2">
    <source>
        <dbReference type="ARBA" id="ARBA00022927"/>
    </source>
</evidence>
<dbReference type="InterPro" id="IPR007135">
    <property type="entry name" value="Atg3/Atg10"/>
</dbReference>
<keyword evidence="2" id="KW-0813">Transport</keyword>
<evidence type="ECO:0000313" key="5">
    <source>
        <dbReference type="Proteomes" id="UP000016088"/>
    </source>
</evidence>
<accession>S9RLZ8</accession>
<reference evidence="4 5" key="1">
    <citation type="journal article" date="2011" name="Science">
        <title>Comparative functional genomics of the fission yeasts.</title>
        <authorList>
            <person name="Rhind N."/>
            <person name="Chen Z."/>
            <person name="Yassour M."/>
            <person name="Thompson D.A."/>
            <person name="Haas B.J."/>
            <person name="Habib N."/>
            <person name="Wapinski I."/>
            <person name="Roy S."/>
            <person name="Lin M.F."/>
            <person name="Heiman D.I."/>
            <person name="Young S.K."/>
            <person name="Furuya K."/>
            <person name="Guo Y."/>
            <person name="Pidoux A."/>
            <person name="Chen H.M."/>
            <person name="Robbertse B."/>
            <person name="Goldberg J.M."/>
            <person name="Aoki K."/>
            <person name="Bayne E.H."/>
            <person name="Berlin A.M."/>
            <person name="Desjardins C.A."/>
            <person name="Dobbs E."/>
            <person name="Dukaj L."/>
            <person name="Fan L."/>
            <person name="FitzGerald M.G."/>
            <person name="French C."/>
            <person name="Gujja S."/>
            <person name="Hansen K."/>
            <person name="Keifenheim D."/>
            <person name="Levin J.Z."/>
            <person name="Mosher R.A."/>
            <person name="Mueller C.A."/>
            <person name="Pfiffner J."/>
            <person name="Priest M."/>
            <person name="Russ C."/>
            <person name="Smialowska A."/>
            <person name="Swoboda P."/>
            <person name="Sykes S.M."/>
            <person name="Vaughn M."/>
            <person name="Vengrova S."/>
            <person name="Yoder R."/>
            <person name="Zeng Q."/>
            <person name="Allshire R."/>
            <person name="Baulcombe D."/>
            <person name="Birren B.W."/>
            <person name="Brown W."/>
            <person name="Ekwall K."/>
            <person name="Kellis M."/>
            <person name="Leatherwood J."/>
            <person name="Levin H."/>
            <person name="Margalit H."/>
            <person name="Martienssen R."/>
            <person name="Nieduszynski C.A."/>
            <person name="Spatafora J.W."/>
            <person name="Friedman N."/>
            <person name="Dalgaard J.Z."/>
            <person name="Baumann P."/>
            <person name="Niki H."/>
            <person name="Regev A."/>
            <person name="Nusbaum C."/>
        </authorList>
    </citation>
    <scope>NUCLEOTIDE SEQUENCE [LARGE SCALE GENOMIC DNA]</scope>
    <source>
        <strain evidence="5">yFS286</strain>
    </source>
</reference>
<evidence type="ECO:0000313" key="4">
    <source>
        <dbReference type="EMBL" id="EPX74989.1"/>
    </source>
</evidence>
<keyword evidence="5" id="KW-1185">Reference proteome</keyword>
<dbReference type="GeneID" id="25031445"/>
<evidence type="ECO:0000256" key="1">
    <source>
        <dbReference type="ARBA" id="ARBA00022786"/>
    </source>
</evidence>
<dbReference type="VEuPathDB" id="FungiDB:SOCG_02468"/>
<dbReference type="AlphaFoldDB" id="S9RLZ8"/>
<dbReference type="EMBL" id="KE503206">
    <property type="protein sequence ID" value="EPX74989.1"/>
    <property type="molecule type" value="Genomic_DNA"/>
</dbReference>